<keyword evidence="3" id="KW-1003">Cell membrane</keyword>
<evidence type="ECO:0000259" key="7">
    <source>
        <dbReference type="PROSITE" id="PS50893"/>
    </source>
</evidence>
<dbReference type="EMBL" id="UINC01020441">
    <property type="protein sequence ID" value="SVA85841.1"/>
    <property type="molecule type" value="Genomic_DNA"/>
</dbReference>
<organism evidence="8">
    <name type="scientific">marine metagenome</name>
    <dbReference type="NCBI Taxonomy" id="408172"/>
    <lineage>
        <taxon>unclassified sequences</taxon>
        <taxon>metagenomes</taxon>
        <taxon>ecological metagenomes</taxon>
    </lineage>
</organism>
<feature type="non-terminal residue" evidence="8">
    <location>
        <position position="1"/>
    </location>
</feature>
<keyword evidence="2" id="KW-0813">Transport</keyword>
<dbReference type="GO" id="GO:0016020">
    <property type="term" value="C:membrane"/>
    <property type="evidence" value="ECO:0007669"/>
    <property type="project" value="UniProtKB-SubCell"/>
</dbReference>
<protein>
    <recommendedName>
        <fullName evidence="7">ABC transporter domain-containing protein</fullName>
    </recommendedName>
</protein>
<sequence>LDDLREVRGGKIGFIFQDPMTSLNPVVTVGDQIVESLTVHQPARRSEMRARALELLQLVGIPSPEDRLRSYPHELSGGMRQRVMIAIALACNPRILVADEPTTALDVTIQAQILELVKDLRAKLGMAVIWITHDLGVVAGLVDRVLVMYGGQIVEDAPVDELYADPRHPYTQGLLASLPSATSRGQKLVNILGQPPDMRESPTSCSFAPRCPHAFDRCHGENPQLIAVSATHKVACWLDEVPMLVGTAGATTGEGGDHDG</sequence>
<evidence type="ECO:0000256" key="1">
    <source>
        <dbReference type="ARBA" id="ARBA00004370"/>
    </source>
</evidence>
<keyword evidence="5" id="KW-0067">ATP-binding</keyword>
<dbReference type="NCBIfam" id="TIGR01727">
    <property type="entry name" value="oligo_HPY"/>
    <property type="match status" value="1"/>
</dbReference>
<evidence type="ECO:0000256" key="3">
    <source>
        <dbReference type="ARBA" id="ARBA00022475"/>
    </source>
</evidence>
<accession>A0A381ZA62</accession>
<reference evidence="8" key="1">
    <citation type="submission" date="2018-05" db="EMBL/GenBank/DDBJ databases">
        <authorList>
            <person name="Lanie J.A."/>
            <person name="Ng W.-L."/>
            <person name="Kazmierczak K.M."/>
            <person name="Andrzejewski T.M."/>
            <person name="Davidsen T.M."/>
            <person name="Wayne K.J."/>
            <person name="Tettelin H."/>
            <person name="Glass J.I."/>
            <person name="Rusch D."/>
            <person name="Podicherti R."/>
            <person name="Tsui H.-C.T."/>
            <person name="Winkler M.E."/>
        </authorList>
    </citation>
    <scope>NUCLEOTIDE SEQUENCE</scope>
</reference>
<dbReference type="PANTHER" id="PTHR43297:SF2">
    <property type="entry name" value="DIPEPTIDE TRANSPORT ATP-BINDING PROTEIN DPPD"/>
    <property type="match status" value="1"/>
</dbReference>
<dbReference type="PANTHER" id="PTHR43297">
    <property type="entry name" value="OLIGOPEPTIDE TRANSPORT ATP-BINDING PROTEIN APPD"/>
    <property type="match status" value="1"/>
</dbReference>
<dbReference type="GO" id="GO:0016887">
    <property type="term" value="F:ATP hydrolysis activity"/>
    <property type="evidence" value="ECO:0007669"/>
    <property type="project" value="InterPro"/>
</dbReference>
<dbReference type="InterPro" id="IPR017871">
    <property type="entry name" value="ABC_transporter-like_CS"/>
</dbReference>
<feature type="domain" description="ABC transporter" evidence="7">
    <location>
        <begin position="2"/>
        <end position="175"/>
    </location>
</feature>
<dbReference type="GO" id="GO:0015833">
    <property type="term" value="P:peptide transport"/>
    <property type="evidence" value="ECO:0007669"/>
    <property type="project" value="InterPro"/>
</dbReference>
<dbReference type="PROSITE" id="PS00211">
    <property type="entry name" value="ABC_TRANSPORTER_1"/>
    <property type="match status" value="1"/>
</dbReference>
<dbReference type="FunFam" id="3.40.50.300:FF:000016">
    <property type="entry name" value="Oligopeptide ABC transporter ATP-binding component"/>
    <property type="match status" value="1"/>
</dbReference>
<dbReference type="AlphaFoldDB" id="A0A381ZA62"/>
<evidence type="ECO:0000256" key="4">
    <source>
        <dbReference type="ARBA" id="ARBA00022741"/>
    </source>
</evidence>
<evidence type="ECO:0000313" key="8">
    <source>
        <dbReference type="EMBL" id="SVA85841.1"/>
    </source>
</evidence>
<evidence type="ECO:0000256" key="2">
    <source>
        <dbReference type="ARBA" id="ARBA00022448"/>
    </source>
</evidence>
<dbReference type="Gene3D" id="3.40.50.300">
    <property type="entry name" value="P-loop containing nucleotide triphosphate hydrolases"/>
    <property type="match status" value="1"/>
</dbReference>
<evidence type="ECO:0000256" key="6">
    <source>
        <dbReference type="ARBA" id="ARBA00023136"/>
    </source>
</evidence>
<gene>
    <name evidence="8" type="ORF">METZ01_LOCUS138695</name>
</gene>
<dbReference type="GO" id="GO:0005524">
    <property type="term" value="F:ATP binding"/>
    <property type="evidence" value="ECO:0007669"/>
    <property type="project" value="UniProtKB-KW"/>
</dbReference>
<keyword evidence="4" id="KW-0547">Nucleotide-binding</keyword>
<dbReference type="InterPro" id="IPR027417">
    <property type="entry name" value="P-loop_NTPase"/>
</dbReference>
<dbReference type="InterPro" id="IPR050388">
    <property type="entry name" value="ABC_Ni/Peptide_Import"/>
</dbReference>
<evidence type="ECO:0000256" key="5">
    <source>
        <dbReference type="ARBA" id="ARBA00022840"/>
    </source>
</evidence>
<dbReference type="InterPro" id="IPR003439">
    <property type="entry name" value="ABC_transporter-like_ATP-bd"/>
</dbReference>
<dbReference type="CDD" id="cd03257">
    <property type="entry name" value="ABC_NikE_OppD_transporters"/>
    <property type="match status" value="1"/>
</dbReference>
<proteinExistence type="predicted"/>
<dbReference type="Pfam" id="PF00005">
    <property type="entry name" value="ABC_tran"/>
    <property type="match status" value="1"/>
</dbReference>
<keyword evidence="6" id="KW-0472">Membrane</keyword>
<dbReference type="Pfam" id="PF08352">
    <property type="entry name" value="oligo_HPY"/>
    <property type="match status" value="1"/>
</dbReference>
<dbReference type="SUPFAM" id="SSF52540">
    <property type="entry name" value="P-loop containing nucleoside triphosphate hydrolases"/>
    <property type="match status" value="1"/>
</dbReference>
<comment type="subcellular location">
    <subcellularLocation>
        <location evidence="1">Membrane</location>
    </subcellularLocation>
</comment>
<dbReference type="PROSITE" id="PS50893">
    <property type="entry name" value="ABC_TRANSPORTER_2"/>
    <property type="match status" value="1"/>
</dbReference>
<dbReference type="InterPro" id="IPR013563">
    <property type="entry name" value="Oligopep_ABC_C"/>
</dbReference>
<name>A0A381ZA62_9ZZZZ</name>